<gene>
    <name evidence="1" type="ORF">EHE19_017145</name>
</gene>
<dbReference type="AlphaFoldDB" id="A0A4U7J617"/>
<dbReference type="Pfam" id="PF13307">
    <property type="entry name" value="Helicase_C_2"/>
    <property type="match status" value="1"/>
</dbReference>
<dbReference type="EMBL" id="CP061336">
    <property type="protein sequence ID" value="QNU66556.1"/>
    <property type="molecule type" value="Genomic_DNA"/>
</dbReference>
<dbReference type="SMART" id="SM00487">
    <property type="entry name" value="DEXDc"/>
    <property type="match status" value="1"/>
</dbReference>
<keyword evidence="1" id="KW-0378">Hydrolase</keyword>
<sequence>MSEFKIRKRETANFNTPQEMYDDYKNRKIEGIHDYQSKMIDLYLGVYQTEKDIAIELPTGTGKTLVGLLIGEFRRRKFKEKVVYLCPTKQLVNQTVEYSKKVYGIKAVGFTGSAKNYNPNDKLMYQTAQSIAITNYSSLFNTNSFFGDADILIFDDAHSGESYISSNWTVLVNRFENEDLYYCLAESIQPLIEDSTYSRLLASDATLDDMTWFDKIPNIKLVNNHSLIKKPIDEYLKANDKNKLKYPWFNIKNNLHACNVFLSWKEIVIRTYIPPTMSYAPFINAKQRIYMSATLGKSGELERAFGVPSIKKLPMVKDWENKTIGRKFFMFPFASFKEEQTGEIIKKVTELTPRVLMIVNDNDTQEDMKSFLEENTNVEVFTGKDIEESKEAFIKSNNGFTILANRFDGIDFPNEECRMLILFDLPNATHIQEKFLISRMAAMTLFEERIKTRIVQALGRCTRSHTDYAAVCIFGDDLMNSLLSPNKLVQFNAELQAELVFGQENSTEKSSIDEYLKLLNIFLNDRDKWEDAEEYILEIRDEKIEASVDINNTSYASLMSSSKNEVLAQYSIWKEDYHEALKHIDTIIYKLNDEALKGYRGFWSYIGGFCAYSIYKNGDSTYESVYKDYLNKAANTTISVNWFNKIKTEEDSKKESTNGMEYVIENIEKMLLVSKKKGMNKFFEELDSVLKLLESEDGEEFERGHELLGKWLGYSTFNPKGDAEPDPIWIIHAKLCIVSEDKIYEKDDKAIPVKHVKQAMGHLNWVNENVKKLSLLTNPKVITVFVSNSTKIEPSASIHGKDIYYISRDQLLKWAQDSFNVLKEIRRSFDSVGDVLWREKAIKAFANKKITPRDFVHLITSKKLSDI</sequence>
<dbReference type="GO" id="GO:0016818">
    <property type="term" value="F:hydrolase activity, acting on acid anhydrides, in phosphorus-containing anhydrides"/>
    <property type="evidence" value="ECO:0007669"/>
    <property type="project" value="InterPro"/>
</dbReference>
<keyword evidence="2" id="KW-1185">Reference proteome</keyword>
<proteinExistence type="predicted"/>
<dbReference type="OrthoDB" id="366844at2"/>
<dbReference type="KEGG" id="rher:EHE19_017145"/>
<dbReference type="Gene3D" id="3.40.50.300">
    <property type="entry name" value="P-loop containing nucleotide triphosphate hydrolases"/>
    <property type="match status" value="2"/>
</dbReference>
<protein>
    <submittedName>
        <fullName evidence="1">DEAD/DEAH box helicase family protein</fullName>
    </submittedName>
</protein>
<dbReference type="InterPro" id="IPR027417">
    <property type="entry name" value="P-loop_NTPase"/>
</dbReference>
<organism evidence="1 2">
    <name type="scientific">Ruminiclostridium herbifermentans</name>
    <dbReference type="NCBI Taxonomy" id="2488810"/>
    <lineage>
        <taxon>Bacteria</taxon>
        <taxon>Bacillati</taxon>
        <taxon>Bacillota</taxon>
        <taxon>Clostridia</taxon>
        <taxon>Eubacteriales</taxon>
        <taxon>Oscillospiraceae</taxon>
        <taxon>Ruminiclostridium</taxon>
    </lineage>
</organism>
<dbReference type="Pfam" id="PF04851">
    <property type="entry name" value="ResIII"/>
    <property type="match status" value="1"/>
</dbReference>
<evidence type="ECO:0000313" key="1">
    <source>
        <dbReference type="EMBL" id="QNU66556.1"/>
    </source>
</evidence>
<name>A0A4U7J617_9FIRM</name>
<keyword evidence="1" id="KW-0067">ATP-binding</keyword>
<dbReference type="GO" id="GO:0006139">
    <property type="term" value="P:nucleobase-containing compound metabolic process"/>
    <property type="evidence" value="ECO:0007669"/>
    <property type="project" value="InterPro"/>
</dbReference>
<dbReference type="GO" id="GO:0003677">
    <property type="term" value="F:DNA binding"/>
    <property type="evidence" value="ECO:0007669"/>
    <property type="project" value="InterPro"/>
</dbReference>
<reference evidence="1 2" key="1">
    <citation type="submission" date="2020-09" db="EMBL/GenBank/DDBJ databases">
        <title>Characterization and genome sequencing of Ruminiclostridium sp. nov. MA18.</title>
        <authorList>
            <person name="Rettenmaier R."/>
            <person name="Kowollik M.-L."/>
            <person name="Liebl W."/>
            <person name="Zverlov V."/>
        </authorList>
    </citation>
    <scope>NUCLEOTIDE SEQUENCE [LARGE SCALE GENOMIC DNA]</scope>
    <source>
        <strain evidence="1 2">MA18</strain>
    </source>
</reference>
<dbReference type="InterPro" id="IPR014001">
    <property type="entry name" value="Helicase_ATP-bd"/>
</dbReference>
<dbReference type="RefSeq" id="WP_137699172.1">
    <property type="nucleotide sequence ID" value="NZ_CP061336.1"/>
</dbReference>
<dbReference type="InterPro" id="IPR006935">
    <property type="entry name" value="Helicase/UvrB_N"/>
</dbReference>
<keyword evidence="1" id="KW-0547">Nucleotide-binding</keyword>
<dbReference type="GO" id="GO:0004386">
    <property type="term" value="F:helicase activity"/>
    <property type="evidence" value="ECO:0007669"/>
    <property type="project" value="UniProtKB-KW"/>
</dbReference>
<dbReference type="Proteomes" id="UP000306409">
    <property type="component" value="Chromosome"/>
</dbReference>
<dbReference type="PROSITE" id="PS51192">
    <property type="entry name" value="HELICASE_ATP_BIND_1"/>
    <property type="match status" value="1"/>
</dbReference>
<dbReference type="SMART" id="SM00491">
    <property type="entry name" value="HELICc2"/>
    <property type="match status" value="1"/>
</dbReference>
<keyword evidence="1" id="KW-0347">Helicase</keyword>
<dbReference type="SUPFAM" id="SSF52540">
    <property type="entry name" value="P-loop containing nucleoside triphosphate hydrolases"/>
    <property type="match status" value="2"/>
</dbReference>
<evidence type="ECO:0000313" key="2">
    <source>
        <dbReference type="Proteomes" id="UP000306409"/>
    </source>
</evidence>
<dbReference type="GO" id="GO:0005524">
    <property type="term" value="F:ATP binding"/>
    <property type="evidence" value="ECO:0007669"/>
    <property type="project" value="InterPro"/>
</dbReference>
<dbReference type="InterPro" id="IPR006555">
    <property type="entry name" value="ATP-dep_Helicase_C"/>
</dbReference>
<accession>A0A4U7J617</accession>